<reference evidence="1 2" key="1">
    <citation type="submission" date="2012-12" db="EMBL/GenBank/DDBJ databases">
        <title>The Genome Sequence of Bacillus cereus VD133.</title>
        <authorList>
            <consortium name="The Broad Institute Genome Sequencing Platform"/>
            <consortium name="The Broad Institute Genome Sequencing Center for Infectious Disease"/>
            <person name="Feldgarden M."/>
            <person name="Van der Auwera G.A."/>
            <person name="Mahillon J."/>
            <person name="Duprez V."/>
            <person name="Timmery S."/>
            <person name="Mattelet C."/>
            <person name="Dierick K."/>
            <person name="Sun M."/>
            <person name="Yu Z."/>
            <person name="Zhu L."/>
            <person name="Hu X."/>
            <person name="Shank E.B."/>
            <person name="Swiecicka I."/>
            <person name="Hansen B.M."/>
            <person name="Andrup L."/>
            <person name="Walker B."/>
            <person name="Young S.K."/>
            <person name="Zeng Q."/>
            <person name="Gargeya S."/>
            <person name="Fitzgerald M."/>
            <person name="Haas B."/>
            <person name="Abouelleil A."/>
            <person name="Alvarado L."/>
            <person name="Arachchi H.M."/>
            <person name="Berlin A.M."/>
            <person name="Chapman S.B."/>
            <person name="Dewar J."/>
            <person name="Goldberg J."/>
            <person name="Griggs A."/>
            <person name="Gujja S."/>
            <person name="Hansen M."/>
            <person name="Howarth C."/>
            <person name="Imamovic A."/>
            <person name="Larimer J."/>
            <person name="McCowan C."/>
            <person name="Murphy C."/>
            <person name="Neiman D."/>
            <person name="Pearson M."/>
            <person name="Priest M."/>
            <person name="Roberts A."/>
            <person name="Saif S."/>
            <person name="Shea T."/>
            <person name="Sisk P."/>
            <person name="Sykes S."/>
            <person name="Wortman J."/>
            <person name="Nusbaum C."/>
            <person name="Birren B."/>
        </authorList>
    </citation>
    <scope>NUCLEOTIDE SEQUENCE [LARGE SCALE GENOMIC DNA]</scope>
    <source>
        <strain evidence="1 2">VD133</strain>
    </source>
</reference>
<dbReference type="Proteomes" id="UP000014018">
    <property type="component" value="Unassembled WGS sequence"/>
</dbReference>
<gene>
    <name evidence="1" type="ORF">IIU_05728</name>
</gene>
<proteinExistence type="predicted"/>
<comment type="caution">
    <text evidence="1">The sequence shown here is derived from an EMBL/GenBank/DDBJ whole genome shotgun (WGS) entry which is preliminary data.</text>
</comment>
<organism evidence="1 2">
    <name type="scientific">Bacillus cereus VD133</name>
    <dbReference type="NCBI Taxonomy" id="1053233"/>
    <lineage>
        <taxon>Bacteria</taxon>
        <taxon>Bacillati</taxon>
        <taxon>Bacillota</taxon>
        <taxon>Bacilli</taxon>
        <taxon>Bacillales</taxon>
        <taxon>Bacillaceae</taxon>
        <taxon>Bacillus</taxon>
        <taxon>Bacillus cereus group</taxon>
    </lineage>
</organism>
<dbReference type="EMBL" id="AHFB01000095">
    <property type="protein sequence ID" value="EOO29046.1"/>
    <property type="molecule type" value="Genomic_DNA"/>
</dbReference>
<dbReference type="AlphaFoldDB" id="A0A9W5PLW0"/>
<protein>
    <submittedName>
        <fullName evidence="1">Uncharacterized protein</fullName>
    </submittedName>
</protein>
<evidence type="ECO:0000313" key="1">
    <source>
        <dbReference type="EMBL" id="EOO29046.1"/>
    </source>
</evidence>
<accession>A0A9W5PLW0</accession>
<feature type="non-terminal residue" evidence="1">
    <location>
        <position position="1"/>
    </location>
</feature>
<sequence length="122" mass="13784">SMDRYKDLQGMPLQANEGSPFMGRLVDLEREQGGVFVHIPFDMLDNAGISKGRNKVEVWGTMDGTLRFRIATRCEIETCKRGSRLYELDMGFTKKNVCTKCYTSLTGTSPLPEHEESEETTP</sequence>
<evidence type="ECO:0000313" key="2">
    <source>
        <dbReference type="Proteomes" id="UP000014018"/>
    </source>
</evidence>
<name>A0A9W5PLW0_BACCE</name>